<evidence type="ECO:0000259" key="3">
    <source>
        <dbReference type="PROSITE" id="PS51462"/>
    </source>
</evidence>
<proteinExistence type="predicted"/>
<protein>
    <recommendedName>
        <fullName evidence="3">Nudix hydrolase domain-containing protein</fullName>
    </recommendedName>
</protein>
<dbReference type="InterPro" id="IPR000086">
    <property type="entry name" value="NUDIX_hydrolase_dom"/>
</dbReference>
<reference evidence="4" key="1">
    <citation type="journal article" date="2014" name="Int. J. Syst. Evol. Microbiol.">
        <title>Complete genome sequence of Corynebacterium casei LMG S-19264T (=DSM 44701T), isolated from a smear-ripened cheese.</title>
        <authorList>
            <consortium name="US DOE Joint Genome Institute (JGI-PGF)"/>
            <person name="Walter F."/>
            <person name="Albersmeier A."/>
            <person name="Kalinowski J."/>
            <person name="Ruckert C."/>
        </authorList>
    </citation>
    <scope>NUCLEOTIDE SEQUENCE</scope>
    <source>
        <strain evidence="4">JCM 4434</strain>
    </source>
</reference>
<dbReference type="PROSITE" id="PS00893">
    <property type="entry name" value="NUDIX_BOX"/>
    <property type="match status" value="1"/>
</dbReference>
<accession>A0A8H9LQE6</accession>
<comment type="cofactor">
    <cofactor evidence="1">
        <name>Mg(2+)</name>
        <dbReference type="ChEBI" id="CHEBI:18420"/>
    </cofactor>
</comment>
<dbReference type="AlphaFoldDB" id="A0A8H9LQE6"/>
<evidence type="ECO:0000256" key="2">
    <source>
        <dbReference type="ARBA" id="ARBA00022801"/>
    </source>
</evidence>
<gene>
    <name evidence="4" type="ORF">GCM10010502_56700</name>
</gene>
<dbReference type="SUPFAM" id="SSF55811">
    <property type="entry name" value="Nudix"/>
    <property type="match status" value="1"/>
</dbReference>
<reference evidence="4" key="2">
    <citation type="submission" date="2020-09" db="EMBL/GenBank/DDBJ databases">
        <authorList>
            <person name="Sun Q."/>
            <person name="Ohkuma M."/>
        </authorList>
    </citation>
    <scope>NUCLEOTIDE SEQUENCE</scope>
    <source>
        <strain evidence="4">JCM 4434</strain>
    </source>
</reference>
<dbReference type="GO" id="GO:0016787">
    <property type="term" value="F:hydrolase activity"/>
    <property type="evidence" value="ECO:0007669"/>
    <property type="project" value="UniProtKB-KW"/>
</dbReference>
<dbReference type="InterPro" id="IPR015797">
    <property type="entry name" value="NUDIX_hydrolase-like_dom_sf"/>
</dbReference>
<feature type="domain" description="Nudix hydrolase" evidence="3">
    <location>
        <begin position="16"/>
        <end position="134"/>
    </location>
</feature>
<dbReference type="InterPro" id="IPR020084">
    <property type="entry name" value="NUDIX_hydrolase_CS"/>
</dbReference>
<comment type="caution">
    <text evidence="4">The sequence shown here is derived from an EMBL/GenBank/DDBJ whole genome shotgun (WGS) entry which is preliminary data.</text>
</comment>
<evidence type="ECO:0000313" key="4">
    <source>
        <dbReference type="EMBL" id="GGU95508.1"/>
    </source>
</evidence>
<sequence length="134" mass="14722">MPDLGPAVTAGTVAGPVRVRVRAVLVHDGRVCLIRRQREAGHQHLLPGGLVEDGEDPIGALRRELREELGLDLAVLPAPPVLRFDQETERPGETTPFRRRRLVFTAHLPAHLVQAVAGGRAGQSRSWTRRSTRP</sequence>
<dbReference type="Proteomes" id="UP000610124">
    <property type="component" value="Unassembled WGS sequence"/>
</dbReference>
<evidence type="ECO:0000313" key="5">
    <source>
        <dbReference type="Proteomes" id="UP000610124"/>
    </source>
</evidence>
<dbReference type="EMBL" id="BMUB01000017">
    <property type="protein sequence ID" value="GGU95508.1"/>
    <property type="molecule type" value="Genomic_DNA"/>
</dbReference>
<evidence type="ECO:0000256" key="1">
    <source>
        <dbReference type="ARBA" id="ARBA00001946"/>
    </source>
</evidence>
<dbReference type="Pfam" id="PF00293">
    <property type="entry name" value="NUDIX"/>
    <property type="match status" value="1"/>
</dbReference>
<dbReference type="PANTHER" id="PTHR43046:SF2">
    <property type="entry name" value="8-OXO-DGTP DIPHOSPHATASE-RELATED"/>
    <property type="match status" value="1"/>
</dbReference>
<keyword evidence="2" id="KW-0378">Hydrolase</keyword>
<name>A0A8H9LQE6_KITAU</name>
<dbReference type="CDD" id="cd02883">
    <property type="entry name" value="NUDIX_Hydrolase"/>
    <property type="match status" value="1"/>
</dbReference>
<dbReference type="Gene3D" id="3.90.79.10">
    <property type="entry name" value="Nucleoside Triphosphate Pyrophosphohydrolase"/>
    <property type="match status" value="1"/>
</dbReference>
<dbReference type="PANTHER" id="PTHR43046">
    <property type="entry name" value="GDP-MANNOSE MANNOSYL HYDROLASE"/>
    <property type="match status" value="1"/>
</dbReference>
<organism evidence="4 5">
    <name type="scientific">Kitasatospora aureofaciens</name>
    <name type="common">Streptomyces aureofaciens</name>
    <dbReference type="NCBI Taxonomy" id="1894"/>
    <lineage>
        <taxon>Bacteria</taxon>
        <taxon>Bacillati</taxon>
        <taxon>Actinomycetota</taxon>
        <taxon>Actinomycetes</taxon>
        <taxon>Kitasatosporales</taxon>
        <taxon>Streptomycetaceae</taxon>
        <taxon>Kitasatospora</taxon>
    </lineage>
</organism>
<dbReference type="PROSITE" id="PS51462">
    <property type="entry name" value="NUDIX"/>
    <property type="match status" value="1"/>
</dbReference>